<reference evidence="7" key="1">
    <citation type="submission" date="2022-11" db="EMBL/GenBank/DDBJ databases">
        <title>Biodiversity and phylogenetic relationships of bacteria.</title>
        <authorList>
            <person name="Machado R.A.R."/>
            <person name="Bhat A."/>
            <person name="Loulou A."/>
            <person name="Kallel S."/>
        </authorList>
    </citation>
    <scope>NUCLEOTIDE SEQUENCE</scope>
    <source>
        <strain evidence="7">A-IN1</strain>
    </source>
</reference>
<keyword evidence="4" id="KW-0804">Transcription</keyword>
<dbReference type="Gene3D" id="1.10.10.10">
    <property type="entry name" value="Winged helix-like DNA-binding domain superfamily/Winged helix DNA-binding domain"/>
    <property type="match status" value="1"/>
</dbReference>
<evidence type="ECO:0000256" key="4">
    <source>
        <dbReference type="ARBA" id="ARBA00023163"/>
    </source>
</evidence>
<evidence type="ECO:0000256" key="5">
    <source>
        <dbReference type="ARBA" id="ARBA00039227"/>
    </source>
</evidence>
<dbReference type="Proteomes" id="UP001146019">
    <property type="component" value="Unassembled WGS sequence"/>
</dbReference>
<dbReference type="EMBL" id="JAPKMY010000002">
    <property type="protein sequence ID" value="MCX5467387.1"/>
    <property type="molecule type" value="Genomic_DNA"/>
</dbReference>
<evidence type="ECO:0000259" key="6">
    <source>
        <dbReference type="PROSITE" id="PS50956"/>
    </source>
</evidence>
<dbReference type="InterPro" id="IPR036388">
    <property type="entry name" value="WH-like_DNA-bd_sf"/>
</dbReference>
<dbReference type="PANTHER" id="PTHR30154:SF0">
    <property type="entry name" value="LEUCINE-RESPONSIVE REGULATORY PROTEIN"/>
    <property type="match status" value="1"/>
</dbReference>
<dbReference type="SMART" id="SM00344">
    <property type="entry name" value="HTH_ASNC"/>
    <property type="match status" value="1"/>
</dbReference>
<dbReference type="AlphaFoldDB" id="A0A9X3DU72"/>
<evidence type="ECO:0000313" key="8">
    <source>
        <dbReference type="Proteomes" id="UP001146019"/>
    </source>
</evidence>
<proteinExistence type="predicted"/>
<dbReference type="Pfam" id="PF13412">
    <property type="entry name" value="HTH_24"/>
    <property type="match status" value="1"/>
</dbReference>
<dbReference type="CDD" id="cd00090">
    <property type="entry name" value="HTH_ARSR"/>
    <property type="match status" value="1"/>
</dbReference>
<dbReference type="Pfam" id="PF01037">
    <property type="entry name" value="AsnC_trans_reg"/>
    <property type="match status" value="1"/>
</dbReference>
<dbReference type="GO" id="GO:0043565">
    <property type="term" value="F:sequence-specific DNA binding"/>
    <property type="evidence" value="ECO:0007669"/>
    <property type="project" value="InterPro"/>
</dbReference>
<gene>
    <name evidence="7" type="ORF">OSH00_06465</name>
</gene>
<name>A0A9X3DU72_9GAMM</name>
<dbReference type="PRINTS" id="PR00033">
    <property type="entry name" value="HTHASNC"/>
</dbReference>
<dbReference type="GO" id="GO:0005829">
    <property type="term" value="C:cytosol"/>
    <property type="evidence" value="ECO:0007669"/>
    <property type="project" value="TreeGrafter"/>
</dbReference>
<keyword evidence="2" id="KW-0238">DNA-binding</keyword>
<dbReference type="SUPFAM" id="SSF46785">
    <property type="entry name" value="Winged helix' DNA-binding domain"/>
    <property type="match status" value="1"/>
</dbReference>
<dbReference type="GO" id="GO:0043200">
    <property type="term" value="P:response to amino acid"/>
    <property type="evidence" value="ECO:0007669"/>
    <property type="project" value="TreeGrafter"/>
</dbReference>
<dbReference type="InterPro" id="IPR011008">
    <property type="entry name" value="Dimeric_a/b-barrel"/>
</dbReference>
<dbReference type="PROSITE" id="PS50956">
    <property type="entry name" value="HTH_ASNC_2"/>
    <property type="match status" value="1"/>
</dbReference>
<dbReference type="SUPFAM" id="SSF54909">
    <property type="entry name" value="Dimeric alpha+beta barrel"/>
    <property type="match status" value="1"/>
</dbReference>
<evidence type="ECO:0000313" key="7">
    <source>
        <dbReference type="EMBL" id="MCX5467387.1"/>
    </source>
</evidence>
<organism evidence="7 8">
    <name type="scientific">Acinetobacter nematophilus</name>
    <dbReference type="NCBI Taxonomy" id="2994642"/>
    <lineage>
        <taxon>Bacteria</taxon>
        <taxon>Pseudomonadati</taxon>
        <taxon>Pseudomonadota</taxon>
        <taxon>Gammaproteobacteria</taxon>
        <taxon>Moraxellales</taxon>
        <taxon>Moraxellaceae</taxon>
        <taxon>Acinetobacter</taxon>
    </lineage>
</organism>
<keyword evidence="1" id="KW-0805">Transcription regulation</keyword>
<feature type="domain" description="HTH asnC-type" evidence="6">
    <location>
        <begin position="8"/>
        <end position="69"/>
    </location>
</feature>
<keyword evidence="3" id="KW-0010">Activator</keyword>
<dbReference type="InterPro" id="IPR011991">
    <property type="entry name" value="ArsR-like_HTH"/>
</dbReference>
<dbReference type="GO" id="GO:0006355">
    <property type="term" value="P:regulation of DNA-templated transcription"/>
    <property type="evidence" value="ECO:0007669"/>
    <property type="project" value="UniProtKB-ARBA"/>
</dbReference>
<keyword evidence="8" id="KW-1185">Reference proteome</keyword>
<dbReference type="InterPro" id="IPR036390">
    <property type="entry name" value="WH_DNA-bd_sf"/>
</dbReference>
<evidence type="ECO:0000256" key="1">
    <source>
        <dbReference type="ARBA" id="ARBA00023015"/>
    </source>
</evidence>
<comment type="caution">
    <text evidence="7">The sequence shown here is derived from an EMBL/GenBank/DDBJ whole genome shotgun (WGS) entry which is preliminary data.</text>
</comment>
<dbReference type="InterPro" id="IPR019888">
    <property type="entry name" value="Tscrpt_reg_AsnC-like"/>
</dbReference>
<evidence type="ECO:0000256" key="2">
    <source>
        <dbReference type="ARBA" id="ARBA00023125"/>
    </source>
</evidence>
<sequence length="168" mass="18845">MESAYLTLDRIDIRILEILQKDGKISNIKLAEEVNLSPTAALARVQKLSAEGYILGYEAKLNPKMLGANFVVFVEILLDKTTPNVLDAFSEAVLQYPEIMACHMISGGFDFLVKIRCANMEAFRHISGQVLWQLPGVKETRSYPVMEVIKDSSQLHLNFKSRAKAKKS</sequence>
<evidence type="ECO:0000256" key="3">
    <source>
        <dbReference type="ARBA" id="ARBA00023159"/>
    </source>
</evidence>
<dbReference type="Gene3D" id="3.30.70.920">
    <property type="match status" value="1"/>
</dbReference>
<dbReference type="InterPro" id="IPR019887">
    <property type="entry name" value="Tscrpt_reg_AsnC/Lrp_C"/>
</dbReference>
<protein>
    <recommendedName>
        <fullName evidence="5">Leucine-responsive regulatory protein</fullName>
    </recommendedName>
</protein>
<dbReference type="PANTHER" id="PTHR30154">
    <property type="entry name" value="LEUCINE-RESPONSIVE REGULATORY PROTEIN"/>
    <property type="match status" value="1"/>
</dbReference>
<accession>A0A9X3DU72</accession>
<dbReference type="RefSeq" id="WP_266129744.1">
    <property type="nucleotide sequence ID" value="NZ_JAPKMY010000002.1"/>
</dbReference>
<dbReference type="InterPro" id="IPR000485">
    <property type="entry name" value="AsnC-type_HTH_dom"/>
</dbReference>